<sequence length="1074" mass="116344">MALRGFLSVIVIYGTLVASIPIITFPINSQVPPVARISELFSYTFSISTFSSTLPIVYTLSNGPSWLSLDSSTRTLSGTPSIEDAGTGLVTGVSIYITASDSSGSITQNATLVISKSPAPVVSIPLSMQFQSSSSFSTPSTLLYHPSSPFTFNFQPGSFSGSDLLFYAVTVDNTPLPSWIAFDQSSLTFTGQTPDYQSLIQPPQTFGLQLIASDVEGFSGAAIRFDIEVGVHLLAFKNAVLIINATIGDTIDFDGLAANLVIDERSANDSVIASVSAQIPSWMTFDKSTLILSGTIPTDATPYNITVLATDIYGDTANAIVYIDISTSLFSKEIGTLNAAIGESFVYDLSVYLQNKSDVEMTARIIPTESWLSFDSQTNVLAGQVPSSIQPSSITITLLATSQSSNISNSQIFQLVVVPSTNSAAPSISLPSQTATQPSTSQIGNSTKSSALYQKQLRRKIISAIVIPIVALLICILVALVYYIRRRREARKQSATILKSAISGPLEAGSSVLEIVRPTYIEPPPPLELDMTGFGSQTSPIATRAQQTSPKRKKKQEIRRSQTLSVISGPQLSQFQGSDSPGNRVRSYSENALSKADSSWKSTVGSVYPSADSSRTNSTNTQRLSRNYSNYSRKGHTRRSAKVYSANQLLPLPDITPAGPPMEASILNLRDSNFSFAPIERFSVVETHASIQQVSESSRASNRLSRTKSTRRQSRLVPLLSRTRSGIGHGGGRDSVSSLSGDSGKRRSIGHGQDWTLRRGLARNSKTWRTIGSLEAYDLNRRSTVSASSEYADMKPEDIARLSTIRQVTKSPSITFSAYPSASSEHSRRSRPVSRRLDSSPFFGGSASRKSRRSPKKARTSYADSPTVPEEATMIGNLENASQKLDQEQDDVPRDSFGISYGMAREGTRQLKSYVQSHLSRSRTRSSIRSIESKDSRFESASGSMKSMQQFQPQRQTENQIEDSVYEEFLPDGYSDEEGSWKTQNSAQDGQGNVNTGEMSEITAAASRGKSMPNFTPVARISTSNPSSPMLDIGPNIRMVPGASRRPISVDAGSNKRASRAKIEEGELDYAAYI</sequence>
<name>A0A2J6S0C6_HYAVF</name>
<dbReference type="STRING" id="1149755.A0A2J6S0C6"/>
<feature type="region of interest" description="Disordered" evidence="1">
    <location>
        <begin position="971"/>
        <end position="995"/>
    </location>
</feature>
<feature type="domain" description="Dystroglycan-type cadherin-like" evidence="3">
    <location>
        <begin position="141"/>
        <end position="236"/>
    </location>
</feature>
<dbReference type="InterPro" id="IPR015919">
    <property type="entry name" value="Cadherin-like_sf"/>
</dbReference>
<accession>A0A2J6S0C6</accession>
<feature type="compositionally biased region" description="Basic residues" evidence="1">
    <location>
        <begin position="849"/>
        <end position="859"/>
    </location>
</feature>
<protein>
    <recommendedName>
        <fullName evidence="3">Dystroglycan-type cadherin-like domain-containing protein</fullName>
    </recommendedName>
</protein>
<dbReference type="Pfam" id="PF05345">
    <property type="entry name" value="He_PIG"/>
    <property type="match status" value="4"/>
</dbReference>
<dbReference type="InterPro" id="IPR013783">
    <property type="entry name" value="Ig-like_fold"/>
</dbReference>
<feature type="compositionally biased region" description="Polar residues" evidence="1">
    <location>
        <begin position="561"/>
        <end position="590"/>
    </location>
</feature>
<feature type="compositionally biased region" description="Polar residues" evidence="1">
    <location>
        <begin position="534"/>
        <end position="549"/>
    </location>
</feature>
<evidence type="ECO:0000256" key="1">
    <source>
        <dbReference type="SAM" id="MobiDB-lite"/>
    </source>
</evidence>
<feature type="domain" description="Dystroglycan-type cadherin-like" evidence="3">
    <location>
        <begin position="22"/>
        <end position="123"/>
    </location>
</feature>
<feature type="transmembrane region" description="Helical" evidence="2">
    <location>
        <begin position="40"/>
        <end position="60"/>
    </location>
</feature>
<feature type="domain" description="Dystroglycan-type cadherin-like" evidence="3">
    <location>
        <begin position="336"/>
        <end position="424"/>
    </location>
</feature>
<organism evidence="4 5">
    <name type="scientific">Hyaloscypha variabilis (strain UAMH 11265 / GT02V1 / F)</name>
    <name type="common">Meliniomyces variabilis</name>
    <dbReference type="NCBI Taxonomy" id="1149755"/>
    <lineage>
        <taxon>Eukaryota</taxon>
        <taxon>Fungi</taxon>
        <taxon>Dikarya</taxon>
        <taxon>Ascomycota</taxon>
        <taxon>Pezizomycotina</taxon>
        <taxon>Leotiomycetes</taxon>
        <taxon>Helotiales</taxon>
        <taxon>Hyaloscyphaceae</taxon>
        <taxon>Hyaloscypha</taxon>
        <taxon>Hyaloscypha variabilis</taxon>
    </lineage>
</organism>
<proteinExistence type="predicted"/>
<evidence type="ECO:0000259" key="3">
    <source>
        <dbReference type="SMART" id="SM00736"/>
    </source>
</evidence>
<feature type="compositionally biased region" description="Polar residues" evidence="1">
    <location>
        <begin position="981"/>
        <end position="995"/>
    </location>
</feature>
<gene>
    <name evidence="4" type="ORF">L207DRAFT_275293</name>
</gene>
<dbReference type="AlphaFoldDB" id="A0A2J6S0C6"/>
<dbReference type="InterPro" id="IPR006644">
    <property type="entry name" value="Cadg"/>
</dbReference>
<feature type="transmembrane region" description="Helical" evidence="2">
    <location>
        <begin position="461"/>
        <end position="484"/>
    </location>
</feature>
<dbReference type="OrthoDB" id="41532at2759"/>
<feature type="region of interest" description="Disordered" evidence="1">
    <location>
        <begin position="526"/>
        <end position="590"/>
    </location>
</feature>
<keyword evidence="5" id="KW-1185">Reference proteome</keyword>
<feature type="region of interest" description="Disordered" evidence="1">
    <location>
        <begin position="694"/>
        <end position="751"/>
    </location>
</feature>
<dbReference type="SUPFAM" id="SSF49313">
    <property type="entry name" value="Cadherin-like"/>
    <property type="match status" value="4"/>
</dbReference>
<feature type="compositionally biased region" description="Polar residues" evidence="1">
    <location>
        <begin position="602"/>
        <end position="632"/>
    </location>
</feature>
<feature type="region of interest" description="Disordered" evidence="1">
    <location>
        <begin position="1038"/>
        <end position="1062"/>
    </location>
</feature>
<feature type="compositionally biased region" description="Basic residues" evidence="1">
    <location>
        <begin position="705"/>
        <end position="714"/>
    </location>
</feature>
<feature type="domain" description="Dystroglycan-type cadherin-like" evidence="3">
    <location>
        <begin position="242"/>
        <end position="332"/>
    </location>
</feature>
<dbReference type="SMART" id="SM00736">
    <property type="entry name" value="CADG"/>
    <property type="match status" value="4"/>
</dbReference>
<keyword evidence="2" id="KW-0812">Transmembrane</keyword>
<evidence type="ECO:0000313" key="5">
    <source>
        <dbReference type="Proteomes" id="UP000235786"/>
    </source>
</evidence>
<keyword evidence="2" id="KW-0472">Membrane</keyword>
<dbReference type="GO" id="GO:0016020">
    <property type="term" value="C:membrane"/>
    <property type="evidence" value="ECO:0007669"/>
    <property type="project" value="InterPro"/>
</dbReference>
<feature type="transmembrane region" description="Helical" evidence="2">
    <location>
        <begin position="6"/>
        <end position="28"/>
    </location>
</feature>
<evidence type="ECO:0000313" key="4">
    <source>
        <dbReference type="EMBL" id="PMD44221.1"/>
    </source>
</evidence>
<evidence type="ECO:0000256" key="2">
    <source>
        <dbReference type="SAM" id="Phobius"/>
    </source>
</evidence>
<feature type="region of interest" description="Disordered" evidence="1">
    <location>
        <begin position="816"/>
        <end position="871"/>
    </location>
</feature>
<keyword evidence="2" id="KW-1133">Transmembrane helix</keyword>
<reference evidence="4 5" key="1">
    <citation type="submission" date="2016-04" db="EMBL/GenBank/DDBJ databases">
        <title>A degradative enzymes factory behind the ericoid mycorrhizal symbiosis.</title>
        <authorList>
            <consortium name="DOE Joint Genome Institute"/>
            <person name="Martino E."/>
            <person name="Morin E."/>
            <person name="Grelet G."/>
            <person name="Kuo A."/>
            <person name="Kohler A."/>
            <person name="Daghino S."/>
            <person name="Barry K."/>
            <person name="Choi C."/>
            <person name="Cichocki N."/>
            <person name="Clum A."/>
            <person name="Copeland A."/>
            <person name="Hainaut M."/>
            <person name="Haridas S."/>
            <person name="Labutti K."/>
            <person name="Lindquist E."/>
            <person name="Lipzen A."/>
            <person name="Khouja H.-R."/>
            <person name="Murat C."/>
            <person name="Ohm R."/>
            <person name="Olson A."/>
            <person name="Spatafora J."/>
            <person name="Veneault-Fourrey C."/>
            <person name="Henrissat B."/>
            <person name="Grigoriev I."/>
            <person name="Martin F."/>
            <person name="Perotto S."/>
        </authorList>
    </citation>
    <scope>NUCLEOTIDE SEQUENCE [LARGE SCALE GENOMIC DNA]</scope>
    <source>
        <strain evidence="4 5">F</strain>
    </source>
</reference>
<dbReference type="GO" id="GO:0005509">
    <property type="term" value="F:calcium ion binding"/>
    <property type="evidence" value="ECO:0007669"/>
    <property type="project" value="InterPro"/>
</dbReference>
<dbReference type="Gene3D" id="2.60.40.10">
    <property type="entry name" value="Immunoglobulins"/>
    <property type="match status" value="4"/>
</dbReference>
<feature type="region of interest" description="Disordered" evidence="1">
    <location>
        <begin position="602"/>
        <end position="642"/>
    </location>
</feature>
<feature type="compositionally biased region" description="Polar residues" evidence="1">
    <location>
        <begin position="694"/>
        <end position="704"/>
    </location>
</feature>
<dbReference type="Proteomes" id="UP000235786">
    <property type="component" value="Unassembled WGS sequence"/>
</dbReference>
<dbReference type="EMBL" id="KZ613941">
    <property type="protein sequence ID" value="PMD44221.1"/>
    <property type="molecule type" value="Genomic_DNA"/>
</dbReference>